<feature type="coiled-coil region" evidence="1">
    <location>
        <begin position="56"/>
        <end position="83"/>
    </location>
</feature>
<proteinExistence type="predicted"/>
<protein>
    <submittedName>
        <fullName evidence="2">Uncharacterized protein</fullName>
    </submittedName>
</protein>
<evidence type="ECO:0000313" key="2">
    <source>
        <dbReference type="EMBL" id="QHS84250.1"/>
    </source>
</evidence>
<dbReference type="EMBL" id="MN738776">
    <property type="protein sequence ID" value="QHS84250.1"/>
    <property type="molecule type" value="Genomic_DNA"/>
</dbReference>
<evidence type="ECO:0000256" key="1">
    <source>
        <dbReference type="SAM" id="Coils"/>
    </source>
</evidence>
<accession>A0A6C0AY27</accession>
<reference evidence="2" key="1">
    <citation type="journal article" date="2020" name="Nature">
        <title>Giant virus diversity and host interactions through global metagenomics.</title>
        <authorList>
            <person name="Schulz F."/>
            <person name="Roux S."/>
            <person name="Paez-Espino D."/>
            <person name="Jungbluth S."/>
            <person name="Walsh D.A."/>
            <person name="Denef V.J."/>
            <person name="McMahon K.D."/>
            <person name="Konstantinidis K.T."/>
            <person name="Eloe-Fadrosh E.A."/>
            <person name="Kyrpides N.C."/>
            <person name="Woyke T."/>
        </authorList>
    </citation>
    <scope>NUCLEOTIDE SEQUENCE</scope>
    <source>
        <strain evidence="2">GVMAG-S-ERX555965-48</strain>
    </source>
</reference>
<name>A0A6C0AY27_9ZZZZ</name>
<dbReference type="AlphaFoldDB" id="A0A6C0AY27"/>
<sequence length="238" mass="29066">MPKNTCMYCNKTYSRVSYYKRHVLLCEMVHSSKFERNMNIEENNTLYSYNDLVNVVQELKYEFVKMQEEFKKLKKENVILKSKQIDKPHIEINETIVTPELWLLNNKDPVNINEWINNMNITFQDLQHLDDYIVYNSLYKILEHVKIPIYIINNNYYSYNTSCWDKIDEETINSYYQKIIAIIWNIFLEWQNENLNKIKINDDYQTIYHKRLQNICNKNQKMKYISLIKDEIIEKIKI</sequence>
<keyword evidence="1" id="KW-0175">Coiled coil</keyword>
<organism evidence="2">
    <name type="scientific">viral metagenome</name>
    <dbReference type="NCBI Taxonomy" id="1070528"/>
    <lineage>
        <taxon>unclassified sequences</taxon>
        <taxon>metagenomes</taxon>
        <taxon>organismal metagenomes</taxon>
    </lineage>
</organism>